<dbReference type="GO" id="GO:0008236">
    <property type="term" value="F:serine-type peptidase activity"/>
    <property type="evidence" value="ECO:0007669"/>
    <property type="project" value="UniProtKB-KW"/>
</dbReference>
<dbReference type="SUPFAM" id="SSF52096">
    <property type="entry name" value="ClpP/crotonase"/>
    <property type="match status" value="1"/>
</dbReference>
<dbReference type="KEGG" id="ppsc:EHS13_00735"/>
<keyword evidence="3 5" id="KW-0378">Hydrolase</keyword>
<dbReference type="InterPro" id="IPR036366">
    <property type="entry name" value="PGBDSf"/>
</dbReference>
<organism evidence="8 9">
    <name type="scientific">Paenibacillus psychroresistens</name>
    <dbReference type="NCBI Taxonomy" id="1778678"/>
    <lineage>
        <taxon>Bacteria</taxon>
        <taxon>Bacillati</taxon>
        <taxon>Bacillota</taxon>
        <taxon>Bacilli</taxon>
        <taxon>Bacillales</taxon>
        <taxon>Paenibacillaceae</taxon>
        <taxon>Paenibacillus</taxon>
    </lineage>
</organism>
<sequence>MVFKGRMVLAYVLIGMFASSLLTLLTINFFYPVISINAGSADKLNPTNASRQQAGLTSKDLTKLQTAYNLIHNQYVTEIDHDKILNGAITGMLSATGDPFSTYMTPDEAKQFQDNVDALFEGIGAELLMIDNKITIDSLIKGSPAEKVGLRKNDIIVSVNGEKLEGLTLYEAVAKIRGAKGTQAELSIIRAGSIDPIDIIVVRDEIETQTVQSEMVTKEIGKIEIRQFSARSTDEFKANLLGLEKQGMKSLIIDVRDDPGGLLFKVLEIVEPFIDKGKTIVQVEDRNGKRQADVSNIKEPVRKYPIVVLINKGSASAAEILAAALQQSAGSKLIGETTYGKGTVQEPFLDEMVDGSNIKLTINKWLTPNGSWIHQKGITPDIAVEQPDYFDVMVLSKKETLKFDMNNADIMNMQIMLEGLGFSPERKDGYYDMKTVAAVGAFQKANLLAETGEANEVTMKEIENKISDKIKDSKNDLQLKAAIDLLQSTPAS</sequence>
<keyword evidence="6" id="KW-1133">Transmembrane helix</keyword>
<dbReference type="FunFam" id="2.30.42.10:FF:000063">
    <property type="entry name" value="Peptidase, S41 family"/>
    <property type="match status" value="1"/>
</dbReference>
<dbReference type="InterPro" id="IPR005151">
    <property type="entry name" value="Tail-specific_protease"/>
</dbReference>
<dbReference type="GO" id="GO:0030288">
    <property type="term" value="C:outer membrane-bounded periplasmic space"/>
    <property type="evidence" value="ECO:0007669"/>
    <property type="project" value="TreeGrafter"/>
</dbReference>
<dbReference type="InterPro" id="IPR004447">
    <property type="entry name" value="Peptidase_S41A"/>
</dbReference>
<proteinExistence type="inferred from homology"/>
<dbReference type="PANTHER" id="PTHR32060">
    <property type="entry name" value="TAIL-SPECIFIC PROTEASE"/>
    <property type="match status" value="1"/>
</dbReference>
<comment type="similarity">
    <text evidence="1 5">Belongs to the peptidase S41A family.</text>
</comment>
<dbReference type="InterPro" id="IPR036034">
    <property type="entry name" value="PDZ_sf"/>
</dbReference>
<dbReference type="Pfam" id="PF01471">
    <property type="entry name" value="PG_binding_1"/>
    <property type="match status" value="1"/>
</dbReference>
<gene>
    <name evidence="8" type="ORF">EHS13_00735</name>
</gene>
<dbReference type="PANTHER" id="PTHR32060:SF29">
    <property type="entry name" value="CARBOXY-TERMINAL PROCESSING PROTEASE CTPB"/>
    <property type="match status" value="1"/>
</dbReference>
<dbReference type="Proteomes" id="UP000426246">
    <property type="component" value="Chromosome"/>
</dbReference>
<name>A0A6B8RDI7_9BACL</name>
<feature type="transmembrane region" description="Helical" evidence="6">
    <location>
        <begin position="7"/>
        <end position="31"/>
    </location>
</feature>
<keyword evidence="6" id="KW-0812">Transmembrane</keyword>
<dbReference type="Gene3D" id="3.30.750.44">
    <property type="match status" value="1"/>
</dbReference>
<dbReference type="Pfam" id="PF22694">
    <property type="entry name" value="CtpB_N-like"/>
    <property type="match status" value="1"/>
</dbReference>
<dbReference type="OrthoDB" id="9812068at2"/>
<dbReference type="InterPro" id="IPR041489">
    <property type="entry name" value="PDZ_6"/>
</dbReference>
<evidence type="ECO:0000256" key="3">
    <source>
        <dbReference type="ARBA" id="ARBA00022801"/>
    </source>
</evidence>
<dbReference type="GO" id="GO:0004175">
    <property type="term" value="F:endopeptidase activity"/>
    <property type="evidence" value="ECO:0007669"/>
    <property type="project" value="TreeGrafter"/>
</dbReference>
<keyword evidence="4 5" id="KW-0720">Serine protease</keyword>
<dbReference type="InterPro" id="IPR002477">
    <property type="entry name" value="Peptidoglycan-bd-like"/>
</dbReference>
<dbReference type="InterPro" id="IPR036365">
    <property type="entry name" value="PGBD-like_sf"/>
</dbReference>
<evidence type="ECO:0000313" key="9">
    <source>
        <dbReference type="Proteomes" id="UP000426246"/>
    </source>
</evidence>
<dbReference type="SUPFAM" id="SSF50156">
    <property type="entry name" value="PDZ domain-like"/>
    <property type="match status" value="1"/>
</dbReference>
<feature type="domain" description="PDZ" evidence="7">
    <location>
        <begin position="123"/>
        <end position="179"/>
    </location>
</feature>
<evidence type="ECO:0000259" key="7">
    <source>
        <dbReference type="PROSITE" id="PS50106"/>
    </source>
</evidence>
<dbReference type="CDD" id="cd06782">
    <property type="entry name" value="cpPDZ_CPP-like"/>
    <property type="match status" value="1"/>
</dbReference>
<keyword evidence="9" id="KW-1185">Reference proteome</keyword>
<dbReference type="AlphaFoldDB" id="A0A6B8RDI7"/>
<dbReference type="InterPro" id="IPR001478">
    <property type="entry name" value="PDZ"/>
</dbReference>
<dbReference type="SMART" id="SM00245">
    <property type="entry name" value="TSPc"/>
    <property type="match status" value="1"/>
</dbReference>
<evidence type="ECO:0000256" key="5">
    <source>
        <dbReference type="RuleBase" id="RU004404"/>
    </source>
</evidence>
<evidence type="ECO:0000313" key="8">
    <source>
        <dbReference type="EMBL" id="QGQ93552.1"/>
    </source>
</evidence>
<dbReference type="RefSeq" id="WP_155698429.1">
    <property type="nucleotide sequence ID" value="NZ_CP034235.1"/>
</dbReference>
<dbReference type="InterPro" id="IPR055210">
    <property type="entry name" value="CtpA/B_N"/>
</dbReference>
<reference evidence="9" key="1">
    <citation type="submission" date="2018-11" db="EMBL/GenBank/DDBJ databases">
        <title>Complete genome sequence of Paenibacillus sp. ML311-T8.</title>
        <authorList>
            <person name="Nam Y.-D."/>
            <person name="Kang J."/>
            <person name="Chung W.-H."/>
            <person name="Park Y.S."/>
        </authorList>
    </citation>
    <scope>NUCLEOTIDE SEQUENCE [LARGE SCALE GENOMIC DNA]</scope>
    <source>
        <strain evidence="9">ML311-T8</strain>
    </source>
</reference>
<evidence type="ECO:0000256" key="4">
    <source>
        <dbReference type="ARBA" id="ARBA00022825"/>
    </source>
</evidence>
<dbReference type="GO" id="GO:0006508">
    <property type="term" value="P:proteolysis"/>
    <property type="evidence" value="ECO:0007669"/>
    <property type="project" value="UniProtKB-KW"/>
</dbReference>
<dbReference type="Gene3D" id="2.30.42.10">
    <property type="match status" value="1"/>
</dbReference>
<dbReference type="GO" id="GO:0007165">
    <property type="term" value="P:signal transduction"/>
    <property type="evidence" value="ECO:0007669"/>
    <property type="project" value="TreeGrafter"/>
</dbReference>
<evidence type="ECO:0000256" key="1">
    <source>
        <dbReference type="ARBA" id="ARBA00009179"/>
    </source>
</evidence>
<dbReference type="SUPFAM" id="SSF47090">
    <property type="entry name" value="PGBD-like"/>
    <property type="match status" value="1"/>
</dbReference>
<dbReference type="Pfam" id="PF03572">
    <property type="entry name" value="Peptidase_S41"/>
    <property type="match status" value="1"/>
</dbReference>
<evidence type="ECO:0000256" key="6">
    <source>
        <dbReference type="SAM" id="Phobius"/>
    </source>
</evidence>
<protein>
    <submittedName>
        <fullName evidence="8">PDZ domain-containing protein</fullName>
    </submittedName>
</protein>
<dbReference type="NCBIfam" id="TIGR00225">
    <property type="entry name" value="prc"/>
    <property type="match status" value="1"/>
</dbReference>
<dbReference type="PROSITE" id="PS50106">
    <property type="entry name" value="PDZ"/>
    <property type="match status" value="1"/>
</dbReference>
<dbReference type="EMBL" id="CP034235">
    <property type="protein sequence ID" value="QGQ93552.1"/>
    <property type="molecule type" value="Genomic_DNA"/>
</dbReference>
<keyword evidence="2 5" id="KW-0645">Protease</keyword>
<dbReference type="CDD" id="cd07560">
    <property type="entry name" value="Peptidase_S41_CPP"/>
    <property type="match status" value="1"/>
</dbReference>
<dbReference type="InterPro" id="IPR029045">
    <property type="entry name" value="ClpP/crotonase-like_dom_sf"/>
</dbReference>
<accession>A0A6B8RDI7</accession>
<dbReference type="Gene3D" id="1.10.101.10">
    <property type="entry name" value="PGBD-like superfamily/PGBD"/>
    <property type="match status" value="1"/>
</dbReference>
<dbReference type="Gene3D" id="3.90.226.10">
    <property type="entry name" value="2-enoyl-CoA Hydratase, Chain A, domain 1"/>
    <property type="match status" value="1"/>
</dbReference>
<dbReference type="SMART" id="SM00228">
    <property type="entry name" value="PDZ"/>
    <property type="match status" value="1"/>
</dbReference>
<dbReference type="Pfam" id="PF17820">
    <property type="entry name" value="PDZ_6"/>
    <property type="match status" value="1"/>
</dbReference>
<keyword evidence="6" id="KW-0472">Membrane</keyword>
<evidence type="ECO:0000256" key="2">
    <source>
        <dbReference type="ARBA" id="ARBA00022670"/>
    </source>
</evidence>